<feature type="transmembrane region" description="Helical" evidence="8">
    <location>
        <begin position="135"/>
        <end position="154"/>
    </location>
</feature>
<dbReference type="PANTHER" id="PTHR33908">
    <property type="entry name" value="MANNOSYLTRANSFERASE YKCB-RELATED"/>
    <property type="match status" value="1"/>
</dbReference>
<feature type="transmembrane region" description="Helical" evidence="8">
    <location>
        <begin position="160"/>
        <end position="177"/>
    </location>
</feature>
<feature type="domain" description="Glycosyltransferase RgtA/B/C/D-like" evidence="9">
    <location>
        <begin position="111"/>
        <end position="221"/>
    </location>
</feature>
<name>A0A0G0P4X0_9BACT</name>
<evidence type="ECO:0000256" key="8">
    <source>
        <dbReference type="SAM" id="Phobius"/>
    </source>
</evidence>
<evidence type="ECO:0000256" key="4">
    <source>
        <dbReference type="ARBA" id="ARBA00022679"/>
    </source>
</evidence>
<evidence type="ECO:0000259" key="9">
    <source>
        <dbReference type="Pfam" id="PF13231"/>
    </source>
</evidence>
<keyword evidence="7 8" id="KW-0472">Membrane</keyword>
<dbReference type="InterPro" id="IPR038731">
    <property type="entry name" value="RgtA/B/C-like"/>
</dbReference>
<dbReference type="EMBL" id="LBXD01000025">
    <property type="protein sequence ID" value="KKR23304.1"/>
    <property type="molecule type" value="Genomic_DNA"/>
</dbReference>
<dbReference type="PANTHER" id="PTHR33908:SF11">
    <property type="entry name" value="MEMBRANE PROTEIN"/>
    <property type="match status" value="1"/>
</dbReference>
<keyword evidence="2" id="KW-1003">Cell membrane</keyword>
<evidence type="ECO:0000256" key="3">
    <source>
        <dbReference type="ARBA" id="ARBA00022676"/>
    </source>
</evidence>
<keyword evidence="5 8" id="KW-0812">Transmembrane</keyword>
<feature type="transmembrane region" description="Helical" evidence="8">
    <location>
        <begin position="340"/>
        <end position="359"/>
    </location>
</feature>
<feature type="transmembrane region" description="Helical" evidence="8">
    <location>
        <begin position="431"/>
        <end position="448"/>
    </location>
</feature>
<dbReference type="GO" id="GO:0016763">
    <property type="term" value="F:pentosyltransferase activity"/>
    <property type="evidence" value="ECO:0007669"/>
    <property type="project" value="TreeGrafter"/>
</dbReference>
<evidence type="ECO:0000256" key="2">
    <source>
        <dbReference type="ARBA" id="ARBA00022475"/>
    </source>
</evidence>
<feature type="transmembrane region" description="Helical" evidence="8">
    <location>
        <begin position="404"/>
        <end position="422"/>
    </location>
</feature>
<accession>A0A0G0P4X0</accession>
<dbReference type="PATRIC" id="fig|1619031.3.peg.424"/>
<organism evidence="10 11">
    <name type="scientific">Candidatus Yanofskybacteria bacterium GW2011_GWD2_39_48</name>
    <dbReference type="NCBI Taxonomy" id="1619031"/>
    <lineage>
        <taxon>Bacteria</taxon>
        <taxon>Candidatus Yanofskyibacteriota</taxon>
    </lineage>
</organism>
<evidence type="ECO:0000256" key="5">
    <source>
        <dbReference type="ARBA" id="ARBA00022692"/>
    </source>
</evidence>
<keyword evidence="3" id="KW-0328">Glycosyltransferase</keyword>
<dbReference type="AlphaFoldDB" id="A0A0G0P4X0"/>
<keyword evidence="4 10" id="KW-0808">Transferase</keyword>
<evidence type="ECO:0000256" key="6">
    <source>
        <dbReference type="ARBA" id="ARBA00022989"/>
    </source>
</evidence>
<feature type="transmembrane region" description="Helical" evidence="8">
    <location>
        <begin position="189"/>
        <end position="222"/>
    </location>
</feature>
<comment type="caution">
    <text evidence="10">The sequence shown here is derived from an EMBL/GenBank/DDBJ whole genome shotgun (WGS) entry which is preliminary data.</text>
</comment>
<dbReference type="Proteomes" id="UP000034764">
    <property type="component" value="Unassembled WGS sequence"/>
</dbReference>
<proteinExistence type="predicted"/>
<feature type="transmembrane region" description="Helical" evidence="8">
    <location>
        <begin position="234"/>
        <end position="255"/>
    </location>
</feature>
<feature type="transmembrane region" description="Helical" evidence="8">
    <location>
        <begin position="107"/>
        <end position="128"/>
    </location>
</feature>
<evidence type="ECO:0000256" key="1">
    <source>
        <dbReference type="ARBA" id="ARBA00004651"/>
    </source>
</evidence>
<dbReference type="Pfam" id="PF13231">
    <property type="entry name" value="PMT_2"/>
    <property type="match status" value="1"/>
</dbReference>
<protein>
    <submittedName>
        <fullName evidence="10">Glycosyl transferase, family 39</fullName>
    </submittedName>
</protein>
<evidence type="ECO:0000313" key="11">
    <source>
        <dbReference type="Proteomes" id="UP000034764"/>
    </source>
</evidence>
<feature type="transmembrane region" description="Helical" evidence="8">
    <location>
        <begin position="5"/>
        <end position="23"/>
    </location>
</feature>
<evidence type="ECO:0000256" key="7">
    <source>
        <dbReference type="ARBA" id="ARBA00023136"/>
    </source>
</evidence>
<comment type="subcellular location">
    <subcellularLocation>
        <location evidence="1">Cell membrane</location>
        <topology evidence="1">Multi-pass membrane protein</topology>
    </subcellularLocation>
</comment>
<evidence type="ECO:0000313" key="10">
    <source>
        <dbReference type="EMBL" id="KKR23304.1"/>
    </source>
</evidence>
<gene>
    <name evidence="10" type="ORF">UT53_C0025G0002</name>
</gene>
<dbReference type="GO" id="GO:0005886">
    <property type="term" value="C:plasma membrane"/>
    <property type="evidence" value="ECO:0007669"/>
    <property type="project" value="UniProtKB-SubCell"/>
</dbReference>
<sequence length="583" mass="66860">MRTKYIAGFIIFVSIIAGITSSLNEAPVVDEIPHIGAGYSYIQKNTYEMNPEHPPLAKDLAGLSLSLIGLNQSAFSMPHPGYWPTDIHGQWNFGRNLIFNSGNNAELITLVARLPLLLFFIFSGIIIFSWTRKLYGDKASLIALFLFSFSPTVIAHGHLVTTDMAALFGVLFCLYFFDKFIHRQTKLNLFIAAIAFGVAQITKFSLVLVLPLFFMIPILWGLVNKNFKIGVKTLLSSCLIVILGYIIIVWPVYAFHTRHYDPRLQKTDATDILKDYGYNAQHQPTIQRRIADIVIWSSDKPVIRPMAEYALGVLMVVQRNAGGNQTYFFGQVSFTGTRSYFPIVYFIKELSLILLFGFIKKTKFTGTSNWTKNHLAEIMMLLWLAIYWLTSINAHLNIGVRHLLPTYGFVYILMSGQLIRVFDYFKYHKKLLVSYNVLIGILLCWYLLEAARVYPYYLTYFNQTVGGPSGGYRYVVDSNLDWGQDLKRVANWVDDNDIDKIYLDYFGWSDPSYYLKEKYVYMTSSLFHSKEEFLDKNPQGGYIAVSATFFMNSKNLDKGYRWLDQIPRLTTIGNSIFVWHLTP</sequence>
<dbReference type="InterPro" id="IPR050297">
    <property type="entry name" value="LipidA_mod_glycosyltrf_83"/>
</dbReference>
<reference evidence="10 11" key="1">
    <citation type="journal article" date="2015" name="Nature">
        <title>rRNA introns, odd ribosomes, and small enigmatic genomes across a large radiation of phyla.</title>
        <authorList>
            <person name="Brown C.T."/>
            <person name="Hug L.A."/>
            <person name="Thomas B.C."/>
            <person name="Sharon I."/>
            <person name="Castelle C.J."/>
            <person name="Singh A."/>
            <person name="Wilkins M.J."/>
            <person name="Williams K.H."/>
            <person name="Banfield J.F."/>
        </authorList>
    </citation>
    <scope>NUCLEOTIDE SEQUENCE [LARGE SCALE GENOMIC DNA]</scope>
</reference>
<feature type="transmembrane region" description="Helical" evidence="8">
    <location>
        <begin position="380"/>
        <end position="398"/>
    </location>
</feature>
<keyword evidence="6 8" id="KW-1133">Transmembrane helix</keyword>
<dbReference type="GO" id="GO:0009103">
    <property type="term" value="P:lipopolysaccharide biosynthetic process"/>
    <property type="evidence" value="ECO:0007669"/>
    <property type="project" value="UniProtKB-ARBA"/>
</dbReference>